<accession>A0A8J2PW75</accession>
<keyword evidence="2" id="KW-1185">Reference proteome</keyword>
<reference evidence="1" key="1">
    <citation type="submission" date="2021-06" db="EMBL/GenBank/DDBJ databases">
        <authorList>
            <person name="Hodson N. C."/>
            <person name="Mongue J. A."/>
            <person name="Jaron S. K."/>
        </authorList>
    </citation>
    <scope>NUCLEOTIDE SEQUENCE</scope>
</reference>
<dbReference type="EMBL" id="CAJVCH010570624">
    <property type="protein sequence ID" value="CAG7835439.1"/>
    <property type="molecule type" value="Genomic_DNA"/>
</dbReference>
<evidence type="ECO:0000313" key="1">
    <source>
        <dbReference type="EMBL" id="CAG7835439.1"/>
    </source>
</evidence>
<gene>
    <name evidence="1" type="ORF">AFUS01_LOCUS44807</name>
</gene>
<comment type="caution">
    <text evidence="1">The sequence shown here is derived from an EMBL/GenBank/DDBJ whole genome shotgun (WGS) entry which is preliminary data.</text>
</comment>
<protein>
    <submittedName>
        <fullName evidence="1">Uncharacterized protein</fullName>
    </submittedName>
</protein>
<proteinExistence type="predicted"/>
<evidence type="ECO:0000313" key="2">
    <source>
        <dbReference type="Proteomes" id="UP000708208"/>
    </source>
</evidence>
<dbReference type="AlphaFoldDB" id="A0A8J2PW75"/>
<dbReference type="Proteomes" id="UP000708208">
    <property type="component" value="Unassembled WGS sequence"/>
</dbReference>
<organism evidence="1 2">
    <name type="scientific">Allacma fusca</name>
    <dbReference type="NCBI Taxonomy" id="39272"/>
    <lineage>
        <taxon>Eukaryota</taxon>
        <taxon>Metazoa</taxon>
        <taxon>Ecdysozoa</taxon>
        <taxon>Arthropoda</taxon>
        <taxon>Hexapoda</taxon>
        <taxon>Collembola</taxon>
        <taxon>Symphypleona</taxon>
        <taxon>Sminthuridae</taxon>
        <taxon>Allacma</taxon>
    </lineage>
</organism>
<sequence>MPVHSILEERATAETVKFRAPFYFLRILPCGSEGYMYSFMLLHMKLFIMDAECEHGRRNKMKIISHFSSFILPGCLPNIE</sequence>
<name>A0A8J2PW75_9HEXA</name>